<feature type="transmembrane region" description="Helical" evidence="1">
    <location>
        <begin position="53"/>
        <end position="79"/>
    </location>
</feature>
<dbReference type="Proteomes" id="UP001202180">
    <property type="component" value="Unassembled WGS sequence"/>
</dbReference>
<sequence>MSHFETTAISNPNLPTHAYGILASVGIGTVSIATLLAGQSLTKDWDQRTTPYLYSLPVAPGSFLIGGFVGTLIVVLVITLGYPLGIGLLQSTTASSGPFLWLVLLNGYMALTVGQVFTLVSIAFSLTVLFRSLAGAYFTLTLSLLYLILTVTTGSGTSPDSLFALLDPFGTQLIQQIVAVIPTNEPPSSLLSWPDPWYINRLLWLAVSLALLNKAINTFTFNWADGGAGATFKPALVTTQAIDGKRFVLPVPSRSCFTKLSRVGRLALFELKELSRQPLVQAMTLSVILFSFLAGTILQPSENFIGLPTTATMTALRHPMGALISFFLVLMTGEVLHRERNLGLGSIYETLPQPIWVRLVAKLLALSAVAGILVSFVGLVGIVIQVSSQFPLQDIDWSLYGQDLVIDTWVRQIQLIALVMCITAWASHRLLGHALSISLLFLLLYSEQTDAFSPWLLYSVLPGSEAYSDLTGYGNMNWLRMLFSGQWTVLAIFFVGLSTLRWSSGISSSATKNQRSFRYWLERRFLVMLISCLVAFILFVAASARYHSYIETLPPVPIRYMNKTVRYQSVDGRRITVMLRYVHSYQASKFLQSSVAALRRGEQLLGSYPHDQLLVEETPNNQLPPIQSSAGYIRLSEQQGWTAHRDSTRLDYIDYLLTREILGQWWHHLPLGKEASQSFFTQSIPEYMALQAVKEQYGLERFGERLAQRAKAYAKDLAEEKQWEPTLMEATGQPYVSRYRAALVFASIGQVWGDSSLQRCIDQFYFHHKRNRQALLPIHFTNYLADRLPDSLGYLTDYLKQRYQFRFAIGRISRQPADLAVDVSAQKIQCDGWGHQRSIAPNDWVPIVLRDAQGRQLYRTLIRPSSDQPPFRLPLIEGSTEVVIDPLGAWMARSTVLPKNAFRRIR</sequence>
<feature type="transmembrane region" description="Helical" evidence="1">
    <location>
        <begin position="363"/>
        <end position="388"/>
    </location>
</feature>
<keyword evidence="1" id="KW-0812">Transmembrane</keyword>
<feature type="transmembrane region" description="Helical" evidence="1">
    <location>
        <begin position="136"/>
        <end position="156"/>
    </location>
</feature>
<dbReference type="RefSeq" id="WP_248479394.1">
    <property type="nucleotide sequence ID" value="NZ_JALPRF010000004.1"/>
</dbReference>
<feature type="transmembrane region" description="Helical" evidence="1">
    <location>
        <begin position="20"/>
        <end position="41"/>
    </location>
</feature>
<comment type="caution">
    <text evidence="2">The sequence shown here is derived from an EMBL/GenBank/DDBJ whole genome shotgun (WGS) entry which is preliminary data.</text>
</comment>
<evidence type="ECO:0000256" key="1">
    <source>
        <dbReference type="SAM" id="Phobius"/>
    </source>
</evidence>
<dbReference type="Gene3D" id="1.10.390.10">
    <property type="entry name" value="Neutral Protease Domain 2"/>
    <property type="match status" value="1"/>
</dbReference>
<gene>
    <name evidence="2" type="ORF">M0L20_23230</name>
</gene>
<proteinExistence type="predicted"/>
<dbReference type="InterPro" id="IPR027268">
    <property type="entry name" value="Peptidase_M4/M1_CTD_sf"/>
</dbReference>
<name>A0ABT0HRK3_9BACT</name>
<keyword evidence="1" id="KW-0472">Membrane</keyword>
<protein>
    <submittedName>
        <fullName evidence="2">ABC transporter permease</fullName>
    </submittedName>
</protein>
<feature type="transmembrane region" description="Helical" evidence="1">
    <location>
        <begin position="99"/>
        <end position="124"/>
    </location>
</feature>
<organism evidence="2 3">
    <name type="scientific">Spirosoma liriopis</name>
    <dbReference type="NCBI Taxonomy" id="2937440"/>
    <lineage>
        <taxon>Bacteria</taxon>
        <taxon>Pseudomonadati</taxon>
        <taxon>Bacteroidota</taxon>
        <taxon>Cytophagia</taxon>
        <taxon>Cytophagales</taxon>
        <taxon>Cytophagaceae</taxon>
        <taxon>Spirosoma</taxon>
    </lineage>
</organism>
<dbReference type="EMBL" id="JALPRF010000004">
    <property type="protein sequence ID" value="MCK8494801.1"/>
    <property type="molecule type" value="Genomic_DNA"/>
</dbReference>
<feature type="transmembrane region" description="Helical" evidence="1">
    <location>
        <begin position="318"/>
        <end position="336"/>
    </location>
</feature>
<feature type="transmembrane region" description="Helical" evidence="1">
    <location>
        <begin position="279"/>
        <end position="298"/>
    </location>
</feature>
<accession>A0ABT0HRK3</accession>
<reference evidence="2 3" key="1">
    <citation type="submission" date="2022-04" db="EMBL/GenBank/DDBJ databases">
        <title>Spirosoma sp. strain RP8 genome sequencing and assembly.</title>
        <authorList>
            <person name="Jung Y."/>
        </authorList>
    </citation>
    <scope>NUCLEOTIDE SEQUENCE [LARGE SCALE GENOMIC DNA]</scope>
    <source>
        <strain evidence="2 3">RP8</strain>
    </source>
</reference>
<evidence type="ECO:0000313" key="2">
    <source>
        <dbReference type="EMBL" id="MCK8494801.1"/>
    </source>
</evidence>
<keyword evidence="3" id="KW-1185">Reference proteome</keyword>
<feature type="transmembrane region" description="Helical" evidence="1">
    <location>
        <begin position="197"/>
        <end position="216"/>
    </location>
</feature>
<feature type="transmembrane region" description="Helical" evidence="1">
    <location>
        <begin position="525"/>
        <end position="546"/>
    </location>
</feature>
<keyword evidence="1" id="KW-1133">Transmembrane helix</keyword>
<evidence type="ECO:0000313" key="3">
    <source>
        <dbReference type="Proteomes" id="UP001202180"/>
    </source>
</evidence>
<feature type="transmembrane region" description="Helical" evidence="1">
    <location>
        <begin position="481"/>
        <end position="504"/>
    </location>
</feature>